<dbReference type="AlphaFoldDB" id="A0A2H1L5J9"/>
<sequence length="147" mass="15965">MPGELIPPLGASDFWVAAAVFGVLIAVLVGFLPLIGHLRGRAAGPRTVPVHVRSRYGSLIDAIEERYANGDLTTKATAQELSALLRDFAAEAWGASAKHMTQREMREAGIAPLADAVARLYTAEFERDVPETAAEELRVAREVITRW</sequence>
<organism evidence="2 3">
    <name type="scientific">Brevibacterium jeotgali</name>
    <dbReference type="NCBI Taxonomy" id="1262550"/>
    <lineage>
        <taxon>Bacteria</taxon>
        <taxon>Bacillati</taxon>
        <taxon>Actinomycetota</taxon>
        <taxon>Actinomycetes</taxon>
        <taxon>Micrococcales</taxon>
        <taxon>Brevibacteriaceae</taxon>
        <taxon>Brevibacterium</taxon>
    </lineage>
</organism>
<dbReference type="Proteomes" id="UP000234462">
    <property type="component" value="Unassembled WGS sequence"/>
</dbReference>
<gene>
    <name evidence="2" type="ORF">BJEO58_01781</name>
</gene>
<reference evidence="3" key="1">
    <citation type="submission" date="2017-03" db="EMBL/GenBank/DDBJ databases">
        <authorList>
            <person name="Monnet C."/>
        </authorList>
    </citation>
    <scope>NUCLEOTIDE SEQUENCE [LARGE SCALE GENOMIC DNA]</scope>
    <source>
        <strain evidence="3">SJ5-8</strain>
    </source>
</reference>
<evidence type="ECO:0000313" key="3">
    <source>
        <dbReference type="Proteomes" id="UP000234462"/>
    </source>
</evidence>
<name>A0A2H1L5J9_9MICO</name>
<proteinExistence type="predicted"/>
<protein>
    <submittedName>
        <fullName evidence="2">Uncharacterized protein</fullName>
    </submittedName>
</protein>
<keyword evidence="1" id="KW-0812">Transmembrane</keyword>
<feature type="transmembrane region" description="Helical" evidence="1">
    <location>
        <begin position="14"/>
        <end position="36"/>
    </location>
</feature>
<dbReference type="EMBL" id="FXZM01000008">
    <property type="protein sequence ID" value="SMY12187.1"/>
    <property type="molecule type" value="Genomic_DNA"/>
</dbReference>
<keyword evidence="1" id="KW-0472">Membrane</keyword>
<evidence type="ECO:0000256" key="1">
    <source>
        <dbReference type="SAM" id="Phobius"/>
    </source>
</evidence>
<accession>A0A2H1L5J9</accession>
<keyword evidence="1" id="KW-1133">Transmembrane helix</keyword>
<dbReference type="OrthoDB" id="4807179at2"/>
<dbReference type="RefSeq" id="WP_101589137.1">
    <property type="nucleotide sequence ID" value="NZ_FXZM01000008.1"/>
</dbReference>
<keyword evidence="3" id="KW-1185">Reference proteome</keyword>
<evidence type="ECO:0000313" key="2">
    <source>
        <dbReference type="EMBL" id="SMY12187.1"/>
    </source>
</evidence>